<name>A0A126SYN1_9BACT</name>
<dbReference type="InterPro" id="IPR037523">
    <property type="entry name" value="VOC_core"/>
</dbReference>
<dbReference type="Pfam" id="PF00903">
    <property type="entry name" value="Glyoxalase"/>
    <property type="match status" value="1"/>
</dbReference>
<protein>
    <submittedName>
        <fullName evidence="10">2,3-dihydroxybiphenyl dioxygenase</fullName>
    </submittedName>
</protein>
<keyword evidence="6 8" id="KW-0560">Oxidoreductase</keyword>
<evidence type="ECO:0000256" key="2">
    <source>
        <dbReference type="ARBA" id="ARBA00008784"/>
    </source>
</evidence>
<feature type="domain" description="VOC" evidence="9">
    <location>
        <begin position="5"/>
        <end position="119"/>
    </location>
</feature>
<gene>
    <name evidence="10" type="primary">edoR</name>
</gene>
<organism evidence="10">
    <name type="scientific">uncultured bacterium UPO61</name>
    <dbReference type="NCBI Taxonomy" id="1776982"/>
    <lineage>
        <taxon>Bacteria</taxon>
        <taxon>environmental samples</taxon>
    </lineage>
</organism>
<evidence type="ECO:0000259" key="9">
    <source>
        <dbReference type="PROSITE" id="PS51819"/>
    </source>
</evidence>
<evidence type="ECO:0000256" key="6">
    <source>
        <dbReference type="ARBA" id="ARBA00023002"/>
    </source>
</evidence>
<dbReference type="GO" id="GO:0051213">
    <property type="term" value="F:dioxygenase activity"/>
    <property type="evidence" value="ECO:0007669"/>
    <property type="project" value="UniProtKB-KW"/>
</dbReference>
<keyword evidence="3" id="KW-0479">Metal-binding</keyword>
<keyword evidence="4 8" id="KW-0058">Aromatic hydrocarbons catabolism</keyword>
<dbReference type="InterPro" id="IPR004360">
    <property type="entry name" value="Glyas_Fos-R_dOase_dom"/>
</dbReference>
<evidence type="ECO:0000256" key="3">
    <source>
        <dbReference type="ARBA" id="ARBA00022723"/>
    </source>
</evidence>
<dbReference type="PROSITE" id="PS51819">
    <property type="entry name" value="VOC"/>
    <property type="match status" value="2"/>
</dbReference>
<dbReference type="CDD" id="cd07252">
    <property type="entry name" value="BphC1-RGP6_N_like"/>
    <property type="match status" value="1"/>
</dbReference>
<dbReference type="Pfam" id="PF22632">
    <property type="entry name" value="BphC_D1"/>
    <property type="match status" value="1"/>
</dbReference>
<dbReference type="AlphaFoldDB" id="A0A126SYN1"/>
<dbReference type="PROSITE" id="PS00082">
    <property type="entry name" value="EXTRADIOL_DIOXYGENAS"/>
    <property type="match status" value="1"/>
</dbReference>
<dbReference type="EMBL" id="KU144985">
    <property type="protein sequence ID" value="AMK59418.1"/>
    <property type="molecule type" value="Genomic_DNA"/>
</dbReference>
<feature type="domain" description="VOC" evidence="9">
    <location>
        <begin position="143"/>
        <end position="267"/>
    </location>
</feature>
<evidence type="ECO:0000313" key="10">
    <source>
        <dbReference type="EMBL" id="AMK59418.1"/>
    </source>
</evidence>
<evidence type="ECO:0000256" key="5">
    <source>
        <dbReference type="ARBA" id="ARBA00022964"/>
    </source>
</evidence>
<dbReference type="Gene3D" id="3.10.180.10">
    <property type="entry name" value="2,3-Dihydroxybiphenyl 1,2-Dioxygenase, domain 1"/>
    <property type="match status" value="2"/>
</dbReference>
<sequence length="293" mass="32064">MQVSSFGYLGLSVSDLSRWKSFGADFLGLGVASEDADTIKFRNDDRAWRIAAHRGDADDIAYAGFEVANANALAAIRDKLQEGGVAIEEATADLRKQRGVKDLVVCRDPDGLRVEIFYGPLEKFDTPFRSGCVVSGFVTGDQGLGHIVLMTPDLPRMRGFYSGILGFKLSDTIDIPISGELTISLEFYHCNRRHHTVALGPTMGPGGKKLHHFMLQVASLDDVGFALDRVTRYGVPLRNTLGRHTNDHMVSFYAATPSGFEVEFGTGARTVDDEDWSVVSHEKISTWGHVPVA</sequence>
<dbReference type="InterPro" id="IPR000486">
    <property type="entry name" value="Xdiol_ring_cleave_dOase_1/2"/>
</dbReference>
<evidence type="ECO:0000256" key="8">
    <source>
        <dbReference type="RuleBase" id="RU000683"/>
    </source>
</evidence>
<dbReference type="GO" id="GO:0008198">
    <property type="term" value="F:ferrous iron binding"/>
    <property type="evidence" value="ECO:0007669"/>
    <property type="project" value="InterPro"/>
</dbReference>
<dbReference type="InterPro" id="IPR029068">
    <property type="entry name" value="Glyas_Bleomycin-R_OHBP_Dase"/>
</dbReference>
<proteinExistence type="inferred from homology"/>
<accession>A0A126SYN1</accession>
<evidence type="ECO:0000256" key="1">
    <source>
        <dbReference type="ARBA" id="ARBA00001954"/>
    </source>
</evidence>
<evidence type="ECO:0000256" key="7">
    <source>
        <dbReference type="ARBA" id="ARBA00023004"/>
    </source>
</evidence>
<dbReference type="PANTHER" id="PTHR21366">
    <property type="entry name" value="GLYOXALASE FAMILY PROTEIN"/>
    <property type="match status" value="1"/>
</dbReference>
<evidence type="ECO:0000256" key="4">
    <source>
        <dbReference type="ARBA" id="ARBA00022797"/>
    </source>
</evidence>
<comment type="similarity">
    <text evidence="2 8">Belongs to the extradiol ring-cleavage dioxygenase family.</text>
</comment>
<dbReference type="InterPro" id="IPR050383">
    <property type="entry name" value="GlyoxalaseI/FosfomycinResist"/>
</dbReference>
<keyword evidence="7 8" id="KW-0408">Iron</keyword>
<keyword evidence="5 8" id="KW-0223">Dioxygenase</keyword>
<dbReference type="CDD" id="cd07237">
    <property type="entry name" value="BphC1-RGP6_C_like"/>
    <property type="match status" value="1"/>
</dbReference>
<dbReference type="SUPFAM" id="SSF54593">
    <property type="entry name" value="Glyoxalase/Bleomycin resistance protein/Dihydroxybiphenyl dioxygenase"/>
    <property type="match status" value="2"/>
</dbReference>
<dbReference type="PANTHER" id="PTHR21366:SF14">
    <property type="entry name" value="GLYOXALASE DOMAIN-CONTAINING PROTEIN 5"/>
    <property type="match status" value="1"/>
</dbReference>
<reference evidence="10" key="1">
    <citation type="journal article" date="2016" name="Appl. Environ. Microbiol.">
        <title>Functional Metagenomics of a Biostimulated Petroleum-Contaminated Soil Reveals an Extraordinary Diversity of Extradiol Dioxygenases.</title>
        <authorList>
            <person name="Terron-Gonzalez L."/>
            <person name="Martin-Cabello G."/>
            <person name="Ferrer M."/>
            <person name="Santero E."/>
        </authorList>
    </citation>
    <scope>NUCLEOTIDE SEQUENCE</scope>
</reference>
<comment type="cofactor">
    <cofactor evidence="1 8">
        <name>Fe(2+)</name>
        <dbReference type="ChEBI" id="CHEBI:29033"/>
    </cofactor>
</comment>